<keyword evidence="9" id="KW-1185">Reference proteome</keyword>
<dbReference type="Pfam" id="PF00069">
    <property type="entry name" value="Pkinase"/>
    <property type="match status" value="1"/>
</dbReference>
<feature type="compositionally biased region" description="Polar residues" evidence="5">
    <location>
        <begin position="545"/>
        <end position="561"/>
    </location>
</feature>
<dbReference type="GO" id="GO:0004672">
    <property type="term" value="F:protein kinase activity"/>
    <property type="evidence" value="ECO:0007669"/>
    <property type="project" value="InterPro"/>
</dbReference>
<dbReference type="EMBL" id="QEAN01000489">
    <property type="protein sequence ID" value="TPX34793.1"/>
    <property type="molecule type" value="Genomic_DNA"/>
</dbReference>
<dbReference type="InterPro" id="IPR008271">
    <property type="entry name" value="Ser/Thr_kinase_AS"/>
</dbReference>
<dbReference type="VEuPathDB" id="FungiDB:SeMB42_g07262"/>
<feature type="compositionally biased region" description="Low complexity" evidence="5">
    <location>
        <begin position="562"/>
        <end position="574"/>
    </location>
</feature>
<dbReference type="SMART" id="SM00220">
    <property type="entry name" value="S_TKc"/>
    <property type="match status" value="1"/>
</dbReference>
<comment type="similarity">
    <text evidence="1">Belongs to the protein kinase superfamily. STE Ser/Thr protein kinase family. STE20 subfamily.</text>
</comment>
<dbReference type="InterPro" id="IPR017441">
    <property type="entry name" value="Protein_kinase_ATP_BS"/>
</dbReference>
<dbReference type="PANTHER" id="PTHR48014:SF21">
    <property type="entry name" value="SERINE_THREONINE-PROTEIN KINASE FRAY2"/>
    <property type="match status" value="1"/>
</dbReference>
<dbReference type="PROSITE" id="PS00107">
    <property type="entry name" value="PROTEIN_KINASE_ATP"/>
    <property type="match status" value="1"/>
</dbReference>
<feature type="binding site" evidence="4">
    <location>
        <position position="59"/>
    </location>
    <ligand>
        <name>ATP</name>
        <dbReference type="ChEBI" id="CHEBI:30616"/>
    </ligand>
</feature>
<dbReference type="Gene3D" id="3.30.200.20">
    <property type="entry name" value="Phosphorylase Kinase, domain 1"/>
    <property type="match status" value="1"/>
</dbReference>
<organism evidence="7 9">
    <name type="scientific">Synchytrium endobioticum</name>
    <dbReference type="NCBI Taxonomy" id="286115"/>
    <lineage>
        <taxon>Eukaryota</taxon>
        <taxon>Fungi</taxon>
        <taxon>Fungi incertae sedis</taxon>
        <taxon>Chytridiomycota</taxon>
        <taxon>Chytridiomycota incertae sedis</taxon>
        <taxon>Chytridiomycetes</taxon>
        <taxon>Synchytriales</taxon>
        <taxon>Synchytriaceae</taxon>
        <taxon>Synchytrium</taxon>
    </lineage>
</organism>
<dbReference type="GO" id="GO:0043539">
    <property type="term" value="F:protein serine/threonine kinase activator activity"/>
    <property type="evidence" value="ECO:0007669"/>
    <property type="project" value="InterPro"/>
</dbReference>
<evidence type="ECO:0000313" key="7">
    <source>
        <dbReference type="EMBL" id="TPX34793.1"/>
    </source>
</evidence>
<gene>
    <name evidence="8" type="ORF">SeLEV6574_g05120</name>
    <name evidence="7" type="ORF">SeMB42_g07262</name>
</gene>
<protein>
    <recommendedName>
        <fullName evidence="6">Protein kinase domain-containing protein</fullName>
    </recommendedName>
</protein>
<dbReference type="FunFam" id="1.10.510.10:FF:000947">
    <property type="entry name" value="serine/threonine-protein kinase OSR1"/>
    <property type="match status" value="1"/>
</dbReference>
<dbReference type="PANTHER" id="PTHR48014">
    <property type="entry name" value="SERINE/THREONINE-PROTEIN KINASE FRAY2"/>
    <property type="match status" value="1"/>
</dbReference>
<evidence type="ECO:0000256" key="1">
    <source>
        <dbReference type="ARBA" id="ARBA00008874"/>
    </source>
</evidence>
<name>A0A507CB84_9FUNG</name>
<feature type="domain" description="Protein kinase" evidence="6">
    <location>
        <begin position="30"/>
        <end position="292"/>
    </location>
</feature>
<dbReference type="AlphaFoldDB" id="A0A507CB84"/>
<keyword evidence="3 4" id="KW-0067">ATP-binding</keyword>
<sequence>MSLLKRTASVNNTHQPDEADLHISMNYADYELGPPIGYGSSAVVYQATYKPLQRHVAIKLIELDQFERNQIEELRKEIQIMSLCKHSNLLRVYGSFVHDSKLYIVTPFLSAGSCLDIMKTAYPDGMDEAAIATILKHALLGLEYLHANKLIHRDVKAGNLLMSGDGIVQLADFGVSISLSDTGERKGVRKTFVGTPCWMAPEVMEQNGYDYKADIWSFGITALELANGHAPFAKYPPLKVLMLTLQQDPPTLDIHSAKHKYTKTFKEMIDSCLQKDPTKRPTPEKLLQHSFFKNNAKKPNYLATTLLQSLPPISQRPHNSRPPQPPKFDHRGIVWDFTDDDAEKIHENHATFSSGSSQNSTVSSRPDITLPALKKIATNTSNCARSSGAAMTIDSISSSSGAAPTAVSTGAAPVKKSRFVIDTCESSSPSTTYSISPGMTPLSDIASSSICSNHHNHVVEIKKGRFSVSEVSSDDGRPSDASSQLAAVNSPENMGLSAPQTPPAERKSRFAVQELPDYDATHHQASPSHALAPSEKRSRFEITSELLSSPTYSNGSINDTHSMSSSPSASPYSSLRRMNDFVEKGLHIQAPPQQHLQ</sequence>
<dbReference type="InterPro" id="IPR011009">
    <property type="entry name" value="Kinase-like_dom_sf"/>
</dbReference>
<dbReference type="SUPFAM" id="SSF56112">
    <property type="entry name" value="Protein kinase-like (PK-like)"/>
    <property type="match status" value="1"/>
</dbReference>
<dbReference type="PROSITE" id="PS50011">
    <property type="entry name" value="PROTEIN_KINASE_DOM"/>
    <property type="match status" value="1"/>
</dbReference>
<evidence type="ECO:0000256" key="4">
    <source>
        <dbReference type="PROSITE-ProRule" id="PRU10141"/>
    </source>
</evidence>
<feature type="compositionally biased region" description="Polar residues" evidence="5">
    <location>
        <begin position="480"/>
        <end position="492"/>
    </location>
</feature>
<evidence type="ECO:0000256" key="3">
    <source>
        <dbReference type="ARBA" id="ARBA00022840"/>
    </source>
</evidence>
<dbReference type="GO" id="GO:0005524">
    <property type="term" value="F:ATP binding"/>
    <property type="evidence" value="ECO:0007669"/>
    <property type="project" value="UniProtKB-UniRule"/>
</dbReference>
<dbReference type="Gene3D" id="1.10.510.10">
    <property type="entry name" value="Transferase(Phosphotransferase) domain 1"/>
    <property type="match status" value="1"/>
</dbReference>
<evidence type="ECO:0000259" key="6">
    <source>
        <dbReference type="PROSITE" id="PS50011"/>
    </source>
</evidence>
<evidence type="ECO:0000313" key="10">
    <source>
        <dbReference type="Proteomes" id="UP000320475"/>
    </source>
</evidence>
<evidence type="ECO:0000313" key="9">
    <source>
        <dbReference type="Proteomes" id="UP000317494"/>
    </source>
</evidence>
<dbReference type="Proteomes" id="UP000320475">
    <property type="component" value="Unassembled WGS sequence"/>
</dbReference>
<reference evidence="9 10" key="1">
    <citation type="journal article" date="2019" name="Sci. Rep.">
        <title>Comparative genomics of chytrid fungi reveal insights into the obligate biotrophic and pathogenic lifestyle of Synchytrium endobioticum.</title>
        <authorList>
            <person name="van de Vossenberg B.T.L.H."/>
            <person name="Warris S."/>
            <person name="Nguyen H.D.T."/>
            <person name="van Gent-Pelzer M.P.E."/>
            <person name="Joly D.L."/>
            <person name="van de Geest H.C."/>
            <person name="Bonants P.J.M."/>
            <person name="Smith D.S."/>
            <person name="Levesque C.A."/>
            <person name="van der Lee T.A.J."/>
        </authorList>
    </citation>
    <scope>NUCLEOTIDE SEQUENCE [LARGE SCALE GENOMIC DNA]</scope>
    <source>
        <strain evidence="8 10">LEV6574</strain>
        <strain evidence="7 9">MB42</strain>
    </source>
</reference>
<dbReference type="PROSITE" id="PS00108">
    <property type="entry name" value="PROTEIN_KINASE_ST"/>
    <property type="match status" value="1"/>
</dbReference>
<feature type="compositionally biased region" description="Basic and acidic residues" evidence="5">
    <location>
        <begin position="577"/>
        <end position="586"/>
    </location>
</feature>
<accession>A0A507CB84</accession>
<dbReference type="EMBL" id="QEAM01000228">
    <property type="protein sequence ID" value="TPX43334.1"/>
    <property type="molecule type" value="Genomic_DNA"/>
</dbReference>
<feature type="region of interest" description="Disordered" evidence="5">
    <location>
        <begin position="519"/>
        <end position="597"/>
    </location>
</feature>
<comment type="caution">
    <text evidence="7">The sequence shown here is derived from an EMBL/GenBank/DDBJ whole genome shotgun (WGS) entry which is preliminary data.</text>
</comment>
<evidence type="ECO:0000256" key="5">
    <source>
        <dbReference type="SAM" id="MobiDB-lite"/>
    </source>
</evidence>
<dbReference type="OrthoDB" id="248923at2759"/>
<proteinExistence type="inferred from homology"/>
<keyword evidence="2 4" id="KW-0547">Nucleotide-binding</keyword>
<dbReference type="Proteomes" id="UP000317494">
    <property type="component" value="Unassembled WGS sequence"/>
</dbReference>
<evidence type="ECO:0000256" key="2">
    <source>
        <dbReference type="ARBA" id="ARBA00022741"/>
    </source>
</evidence>
<dbReference type="InterPro" id="IPR000719">
    <property type="entry name" value="Prot_kinase_dom"/>
</dbReference>
<feature type="region of interest" description="Disordered" evidence="5">
    <location>
        <begin position="469"/>
        <end position="505"/>
    </location>
</feature>
<dbReference type="InterPro" id="IPR047173">
    <property type="entry name" value="STRAD_A/B-like"/>
</dbReference>
<dbReference type="STRING" id="286115.A0A507CB84"/>
<evidence type="ECO:0000313" key="8">
    <source>
        <dbReference type="EMBL" id="TPX43334.1"/>
    </source>
</evidence>